<dbReference type="GO" id="GO:0033969">
    <property type="term" value="F:gamma-glutamyl-gamma-aminobutyrate hydrolase activity"/>
    <property type="evidence" value="ECO:0007669"/>
    <property type="project" value="TreeGrafter"/>
</dbReference>
<dbReference type="EMBL" id="MCIF01000002">
    <property type="protein sequence ID" value="RAQ97920.1"/>
    <property type="molecule type" value="Genomic_DNA"/>
</dbReference>
<dbReference type="InterPro" id="IPR011697">
    <property type="entry name" value="Peptidase_C26"/>
</dbReference>
<organism evidence="2 3">
    <name type="scientific">Thermogemmatispora tikiterensis</name>
    <dbReference type="NCBI Taxonomy" id="1825093"/>
    <lineage>
        <taxon>Bacteria</taxon>
        <taxon>Bacillati</taxon>
        <taxon>Chloroflexota</taxon>
        <taxon>Ktedonobacteria</taxon>
        <taxon>Thermogemmatisporales</taxon>
        <taxon>Thermogemmatisporaceae</taxon>
        <taxon>Thermogemmatispora</taxon>
    </lineage>
</organism>
<feature type="region of interest" description="Disordered" evidence="1">
    <location>
        <begin position="19"/>
        <end position="49"/>
    </location>
</feature>
<dbReference type="GO" id="GO:0006598">
    <property type="term" value="P:polyamine catabolic process"/>
    <property type="evidence" value="ECO:0007669"/>
    <property type="project" value="TreeGrafter"/>
</dbReference>
<name>A0A328VQA0_9CHLR</name>
<dbReference type="Proteomes" id="UP000248706">
    <property type="component" value="Unassembled WGS sequence"/>
</dbReference>
<dbReference type="InterPro" id="IPR044668">
    <property type="entry name" value="PuuD-like"/>
</dbReference>
<keyword evidence="3" id="KW-1185">Reference proteome</keyword>
<dbReference type="RefSeq" id="WP_112432738.1">
    <property type="nucleotide sequence ID" value="NZ_MCIF01000002.1"/>
</dbReference>
<dbReference type="InterPro" id="IPR029062">
    <property type="entry name" value="Class_I_gatase-like"/>
</dbReference>
<dbReference type="Gene3D" id="3.40.50.880">
    <property type="match status" value="1"/>
</dbReference>
<dbReference type="AlphaFoldDB" id="A0A328VQA0"/>
<feature type="compositionally biased region" description="Polar residues" evidence="1">
    <location>
        <begin position="21"/>
        <end position="40"/>
    </location>
</feature>
<dbReference type="GO" id="GO:0005829">
    <property type="term" value="C:cytosol"/>
    <property type="evidence" value="ECO:0007669"/>
    <property type="project" value="TreeGrafter"/>
</dbReference>
<comment type="caution">
    <text evidence="2">The sequence shown here is derived from an EMBL/GenBank/DDBJ whole genome shotgun (WGS) entry which is preliminary data.</text>
</comment>
<proteinExistence type="predicted"/>
<evidence type="ECO:0000313" key="2">
    <source>
        <dbReference type="EMBL" id="RAQ97920.1"/>
    </source>
</evidence>
<protein>
    <submittedName>
        <fullName evidence="2">Uncharacterized protein</fullName>
    </submittedName>
</protein>
<dbReference type="OrthoDB" id="9813383at2"/>
<dbReference type="PANTHER" id="PTHR43235">
    <property type="entry name" value="GLUTAMINE AMIDOTRANSFERASE PB2B2.05-RELATED"/>
    <property type="match status" value="1"/>
</dbReference>
<reference evidence="2 3" key="1">
    <citation type="submission" date="2016-08" db="EMBL/GenBank/DDBJ databases">
        <title>Analysis of Carbohydrate Active Enzymes in Thermogemmatispora T81 Reveals Carbohydrate Degradation Ability.</title>
        <authorList>
            <person name="Tomazini A."/>
            <person name="Lal S."/>
            <person name="Stott M."/>
            <person name="Henrissat B."/>
            <person name="Polikarpov I."/>
            <person name="Sparling R."/>
            <person name="Levin D.B."/>
        </authorList>
    </citation>
    <scope>NUCLEOTIDE SEQUENCE [LARGE SCALE GENOMIC DNA]</scope>
    <source>
        <strain evidence="2 3">T81</strain>
    </source>
</reference>
<evidence type="ECO:0000313" key="3">
    <source>
        <dbReference type="Proteomes" id="UP000248706"/>
    </source>
</evidence>
<gene>
    <name evidence="2" type="ORF">A4R35_20445</name>
</gene>
<dbReference type="SUPFAM" id="SSF52317">
    <property type="entry name" value="Class I glutamine amidotransferase-like"/>
    <property type="match status" value="1"/>
</dbReference>
<evidence type="ECO:0000256" key="1">
    <source>
        <dbReference type="SAM" id="MobiDB-lite"/>
    </source>
</evidence>
<accession>A0A328VQA0</accession>
<sequence>MARDPDYYVHMITRGVREARTATQGQSHSPEANQGSALSQRRTDELSGPLNAGASLAERIARFVNSQQRAPLPSYYRPRIGVLSSSGCLRDGGWPVYAGDAATINAIFESGGEPLVLPTLPMLQSCDPFDILGSEDLFEEVFRIIWPVVRNVDGLVFAGGGDFYSCLYGDVLHPQTQSPELWRDIWERYCALLAWLLCIPTLGICRGMQVMNVVRGGGLYQDLRSQWPRNMPPLVPHRARGRITADNWVEHPIAVNPRSRLARILRGPEARGPQRNYIDAVLSMHHQMVGYVTPEGELIGYLAPGQTVAATAPDGVIEAIEDSDPRRFWLAVQFHPEWVVYLGWAHSLFSAHVDACYRYASLPLEELDRFLPEIRAWLRECDQALLYRQEPPLLVTTVTSEEPEMVPPESLNRRLRTRLQPVQESEPFPSPSPAL</sequence>
<feature type="region of interest" description="Disordered" evidence="1">
    <location>
        <begin position="399"/>
        <end position="435"/>
    </location>
</feature>
<dbReference type="Pfam" id="PF07722">
    <property type="entry name" value="Peptidase_C26"/>
    <property type="match status" value="1"/>
</dbReference>
<dbReference type="PROSITE" id="PS51273">
    <property type="entry name" value="GATASE_TYPE_1"/>
    <property type="match status" value="1"/>
</dbReference>
<dbReference type="PANTHER" id="PTHR43235:SF1">
    <property type="entry name" value="GLUTAMINE AMIDOTRANSFERASE PB2B2.05-RELATED"/>
    <property type="match status" value="1"/>
</dbReference>